<dbReference type="GO" id="GO:0005975">
    <property type="term" value="P:carbohydrate metabolic process"/>
    <property type="evidence" value="ECO:0007669"/>
    <property type="project" value="InterPro"/>
</dbReference>
<keyword evidence="23" id="KW-1185">Reference proteome</keyword>
<dbReference type="EC" id="3.2.-.-" evidence="16"/>
<evidence type="ECO:0000256" key="18">
    <source>
        <dbReference type="PIRSR" id="PIRSR037299-2"/>
    </source>
</evidence>
<comment type="caution">
    <text evidence="22">The sequence shown here is derived from an EMBL/GenBank/DDBJ whole genome shotgun (WGS) entry which is preliminary data.</text>
</comment>
<evidence type="ECO:0000259" key="21">
    <source>
        <dbReference type="PROSITE" id="PS51762"/>
    </source>
</evidence>
<feature type="compositionally biased region" description="Polar residues" evidence="19">
    <location>
        <begin position="308"/>
        <end position="329"/>
    </location>
</feature>
<comment type="similarity">
    <text evidence="15">Belongs to the glycosyl hydrolase 16 family. CRH1 subfamily.</text>
</comment>
<evidence type="ECO:0000256" key="8">
    <source>
        <dbReference type="ARBA" id="ARBA00022801"/>
    </source>
</evidence>
<evidence type="ECO:0000256" key="16">
    <source>
        <dbReference type="PIRNR" id="PIRNR037299"/>
    </source>
</evidence>
<dbReference type="InterPro" id="IPR050546">
    <property type="entry name" value="Glycosyl_Hydrlase_16"/>
</dbReference>
<name>A0A9P7QCD1_9HYPO</name>
<sequence length="389" mass="39933">MFSKALSVATVAFAASAVVNAQTFTACDPTKKTCPADPAFGQSVNCDFTKGPCDIFTVAGGTKLDYKNNGAIFSINSEHNAPTIATGKYIFFGKVEVEVQAAPGAGIITSTVLQSDDLDEIDWEWVGSDNKQVQTNYFTKGDTTTYDRGAFHSVDSPTTSFHTYTVEWTSKAVTWMINGKTVRTLSSDAVKGKFPQSPMQIKLGTWCAGGKNSPEGTRIWAGGFTDFSKAPFNAFYKSISIVDYAGKDSPAKGGVKEYVYGDRSGSWESIKVVAGTSSSDGGDNKDKDKSSSAAPSAKPSGSGDAKSDSPNNKAAATGSGSDAPSQTGMKTASGTTDGAAATDAPSSTGASSTGKPTSTGVVSGASSRGSIGVVGLLMAGAGVVLAQVL</sequence>
<evidence type="ECO:0000256" key="12">
    <source>
        <dbReference type="ARBA" id="ARBA00023288"/>
    </source>
</evidence>
<keyword evidence="7 20" id="KW-0732">Signal</keyword>
<feature type="compositionally biased region" description="Low complexity" evidence="19">
    <location>
        <begin position="330"/>
        <end position="360"/>
    </location>
</feature>
<evidence type="ECO:0000256" key="13">
    <source>
        <dbReference type="ARBA" id="ARBA00023295"/>
    </source>
</evidence>
<accession>A0A9P7QCD1</accession>
<dbReference type="Pfam" id="PF00722">
    <property type="entry name" value="Glyco_hydro_16"/>
    <property type="match status" value="1"/>
</dbReference>
<comment type="catalytic activity">
    <reaction evidence="1">
        <text>Random endo-hydrolysis of N-acetyl-beta-D-glucosaminide (1-&gt;4)-beta-linkages in chitin and chitodextrins.</text>
        <dbReference type="EC" id="3.2.1.14"/>
    </reaction>
</comment>
<evidence type="ECO:0000256" key="1">
    <source>
        <dbReference type="ARBA" id="ARBA00000822"/>
    </source>
</evidence>
<dbReference type="Proteomes" id="UP000707071">
    <property type="component" value="Unassembled WGS sequence"/>
</dbReference>
<dbReference type="PANTHER" id="PTHR10963:SF68">
    <property type="entry name" value="GLYCOSIDASE CRH1-RELATED"/>
    <property type="match status" value="1"/>
</dbReference>
<dbReference type="AlphaFoldDB" id="A0A9P7QCD1"/>
<dbReference type="PANTHER" id="PTHR10963">
    <property type="entry name" value="GLYCOSYL HYDROLASE-RELATED"/>
    <property type="match status" value="1"/>
</dbReference>
<dbReference type="PROSITE" id="PS51257">
    <property type="entry name" value="PROKAR_LIPOPROTEIN"/>
    <property type="match status" value="1"/>
</dbReference>
<evidence type="ECO:0000256" key="11">
    <source>
        <dbReference type="ARBA" id="ARBA00023180"/>
    </source>
</evidence>
<dbReference type="GO" id="GO:0009277">
    <property type="term" value="C:fungal-type cell wall"/>
    <property type="evidence" value="ECO:0007669"/>
    <property type="project" value="TreeGrafter"/>
</dbReference>
<feature type="disulfide bond" evidence="18">
    <location>
        <begin position="27"/>
        <end position="34"/>
    </location>
</feature>
<evidence type="ECO:0000256" key="14">
    <source>
        <dbReference type="ARBA" id="ARBA00023316"/>
    </source>
</evidence>
<dbReference type="GO" id="GO:0098552">
    <property type="term" value="C:side of membrane"/>
    <property type="evidence" value="ECO:0007669"/>
    <property type="project" value="UniProtKB-KW"/>
</dbReference>
<proteinExistence type="inferred from homology"/>
<evidence type="ECO:0000256" key="2">
    <source>
        <dbReference type="ARBA" id="ARBA00004196"/>
    </source>
</evidence>
<keyword evidence="10 18" id="KW-1015">Disulfide bond</keyword>
<evidence type="ECO:0000256" key="3">
    <source>
        <dbReference type="ARBA" id="ARBA00004589"/>
    </source>
</evidence>
<dbReference type="InterPro" id="IPR000757">
    <property type="entry name" value="Beta-glucanase-like"/>
</dbReference>
<reference evidence="22 23" key="1">
    <citation type="journal article" date="2020" name="bioRxiv">
        <title>Whole genome comparisons of ergot fungi reveals the divergence and evolution of species within the genus Claviceps are the result of varying mechanisms driving genome evolution and host range expansion.</title>
        <authorList>
            <person name="Wyka S.A."/>
            <person name="Mondo S.J."/>
            <person name="Liu M."/>
            <person name="Dettman J."/>
            <person name="Nalam V."/>
            <person name="Broders K.D."/>
        </authorList>
    </citation>
    <scope>NUCLEOTIDE SEQUENCE [LARGE SCALE GENOMIC DNA]</scope>
    <source>
        <strain evidence="22 23">Clav52</strain>
    </source>
</reference>
<evidence type="ECO:0000256" key="15">
    <source>
        <dbReference type="ARBA" id="ARBA00038074"/>
    </source>
</evidence>
<dbReference type="PROSITE" id="PS51762">
    <property type="entry name" value="GH16_2"/>
    <property type="match status" value="1"/>
</dbReference>
<evidence type="ECO:0000313" key="22">
    <source>
        <dbReference type="EMBL" id="KAG6286749.1"/>
    </source>
</evidence>
<organism evidence="22 23">
    <name type="scientific">Claviceps aff. purpurea</name>
    <dbReference type="NCBI Taxonomy" id="1967640"/>
    <lineage>
        <taxon>Eukaryota</taxon>
        <taxon>Fungi</taxon>
        <taxon>Dikarya</taxon>
        <taxon>Ascomycota</taxon>
        <taxon>Pezizomycotina</taxon>
        <taxon>Sordariomycetes</taxon>
        <taxon>Hypocreomycetidae</taxon>
        <taxon>Hypocreales</taxon>
        <taxon>Clavicipitaceae</taxon>
        <taxon>Claviceps</taxon>
    </lineage>
</organism>
<dbReference type="Gene3D" id="2.60.120.200">
    <property type="match status" value="1"/>
</dbReference>
<evidence type="ECO:0000256" key="4">
    <source>
        <dbReference type="ARBA" id="ARBA00022622"/>
    </source>
</evidence>
<evidence type="ECO:0000256" key="9">
    <source>
        <dbReference type="ARBA" id="ARBA00023136"/>
    </source>
</evidence>
<dbReference type="GO" id="GO:0008843">
    <property type="term" value="F:endochitinase activity"/>
    <property type="evidence" value="ECO:0007669"/>
    <property type="project" value="UniProtKB-EC"/>
</dbReference>
<dbReference type="GO" id="GO:0016757">
    <property type="term" value="F:glycosyltransferase activity"/>
    <property type="evidence" value="ECO:0007669"/>
    <property type="project" value="UniProtKB-KW"/>
</dbReference>
<keyword evidence="8 16" id="KW-0378">Hydrolase</keyword>
<evidence type="ECO:0000256" key="20">
    <source>
        <dbReference type="SAM" id="SignalP"/>
    </source>
</evidence>
<dbReference type="InterPro" id="IPR013320">
    <property type="entry name" value="ConA-like_dom_sf"/>
</dbReference>
<feature type="compositionally biased region" description="Low complexity" evidence="19">
    <location>
        <begin position="291"/>
        <end position="304"/>
    </location>
</feature>
<feature type="domain" description="GH16" evidence="21">
    <location>
        <begin position="38"/>
        <end position="236"/>
    </location>
</feature>
<feature type="active site" description="Proton donor" evidence="17">
    <location>
        <position position="124"/>
    </location>
</feature>
<feature type="signal peptide" evidence="20">
    <location>
        <begin position="1"/>
        <end position="21"/>
    </location>
</feature>
<keyword evidence="14" id="KW-0961">Cell wall biogenesis/degradation</keyword>
<dbReference type="SUPFAM" id="SSF49899">
    <property type="entry name" value="Concanavalin A-like lectins/glucanases"/>
    <property type="match status" value="1"/>
</dbReference>
<feature type="chain" id="PRO_5040312159" description="Crh-like protein" evidence="20">
    <location>
        <begin position="22"/>
        <end position="389"/>
    </location>
</feature>
<evidence type="ECO:0000256" key="7">
    <source>
        <dbReference type="ARBA" id="ARBA00022729"/>
    </source>
</evidence>
<dbReference type="EMBL" id="SRRH01000606">
    <property type="protein sequence ID" value="KAG6286749.1"/>
    <property type="molecule type" value="Genomic_DNA"/>
</dbReference>
<dbReference type="PIRSF" id="PIRSF037299">
    <property type="entry name" value="Glycosidase_CRH1_prd"/>
    <property type="match status" value="1"/>
</dbReference>
<keyword evidence="11" id="KW-0325">Glycoprotein</keyword>
<evidence type="ECO:0000256" key="17">
    <source>
        <dbReference type="PIRSR" id="PIRSR037299-1"/>
    </source>
</evidence>
<gene>
    <name evidence="22" type="ORF">E4U09_006585</name>
</gene>
<evidence type="ECO:0000256" key="19">
    <source>
        <dbReference type="SAM" id="MobiDB-lite"/>
    </source>
</evidence>
<evidence type="ECO:0000313" key="23">
    <source>
        <dbReference type="Proteomes" id="UP000707071"/>
    </source>
</evidence>
<dbReference type="InterPro" id="IPR017168">
    <property type="entry name" value="CHR-like"/>
</dbReference>
<keyword evidence="9 16" id="KW-0472">Membrane</keyword>
<dbReference type="CDD" id="cd02183">
    <property type="entry name" value="GH16_fungal_CRH1_transglycosylase"/>
    <property type="match status" value="1"/>
</dbReference>
<feature type="active site" description="Nucleophile" evidence="17">
    <location>
        <position position="120"/>
    </location>
</feature>
<dbReference type="GO" id="GO:0031505">
    <property type="term" value="P:fungal-type cell wall organization"/>
    <property type="evidence" value="ECO:0007669"/>
    <property type="project" value="TreeGrafter"/>
</dbReference>
<evidence type="ECO:0000256" key="10">
    <source>
        <dbReference type="ARBA" id="ARBA00023157"/>
    </source>
</evidence>
<keyword evidence="6" id="KW-0808">Transferase</keyword>
<protein>
    <recommendedName>
        <fullName evidence="16">Crh-like protein</fullName>
        <ecNumber evidence="16">3.2.-.-</ecNumber>
    </recommendedName>
</protein>
<keyword evidence="13" id="KW-0326">Glycosidase</keyword>
<comment type="subcellular location">
    <subcellularLocation>
        <location evidence="2">Cell envelope</location>
    </subcellularLocation>
    <subcellularLocation>
        <location evidence="3">Membrane</location>
        <topology evidence="3">Lipid-anchor</topology>
        <topology evidence="3">GPI-anchor</topology>
    </subcellularLocation>
</comment>
<keyword evidence="4" id="KW-0336">GPI-anchor</keyword>
<evidence type="ECO:0000256" key="6">
    <source>
        <dbReference type="ARBA" id="ARBA00022679"/>
    </source>
</evidence>
<evidence type="ECO:0000256" key="5">
    <source>
        <dbReference type="ARBA" id="ARBA00022676"/>
    </source>
</evidence>
<feature type="region of interest" description="Disordered" evidence="19">
    <location>
        <begin position="274"/>
        <end position="367"/>
    </location>
</feature>
<keyword evidence="12" id="KW-0449">Lipoprotein</keyword>
<keyword evidence="5" id="KW-0328">Glycosyltransferase</keyword>